<dbReference type="Proteomes" id="UP001057998">
    <property type="component" value="Chromosome 1"/>
</dbReference>
<dbReference type="RefSeq" id="WP_255389541.1">
    <property type="nucleotide sequence ID" value="NZ_CP101508.1"/>
</dbReference>
<name>A0ABY5GH30_9GAMM</name>
<dbReference type="EMBL" id="CP101508">
    <property type="protein sequence ID" value="UTV28233.1"/>
    <property type="molecule type" value="Genomic_DNA"/>
</dbReference>
<accession>A0ABY5GH30</accession>
<sequence>MFIAGIIQRRFKALWAGVWFLILPLPAQASLCDVGFNGQVTLVSVAHFASGTNAGDIVKRKVEVLQGILTGSAFERSSAIEAHLSAYTDPQGQAQLMITLSAFYSGSYDAITALFNHPDHLSVDITQCQA</sequence>
<organism evidence="1 2">
    <name type="scientific">Photobacterium atrarenae</name>
    <dbReference type="NCBI Taxonomy" id="865757"/>
    <lineage>
        <taxon>Bacteria</taxon>
        <taxon>Pseudomonadati</taxon>
        <taxon>Pseudomonadota</taxon>
        <taxon>Gammaproteobacteria</taxon>
        <taxon>Vibrionales</taxon>
        <taxon>Vibrionaceae</taxon>
        <taxon>Photobacterium</taxon>
    </lineage>
</organism>
<evidence type="ECO:0000313" key="1">
    <source>
        <dbReference type="EMBL" id="UTV28233.1"/>
    </source>
</evidence>
<reference evidence="1" key="1">
    <citation type="submission" date="2022-07" db="EMBL/GenBank/DDBJ databases">
        <title>Genome sequencing of Photobacterium atrarenae GJH2-4.</title>
        <authorList>
            <person name="Park S.-J."/>
        </authorList>
    </citation>
    <scope>NUCLEOTIDE SEQUENCE</scope>
    <source>
        <strain evidence="1">GJH2-4</strain>
    </source>
</reference>
<protein>
    <submittedName>
        <fullName evidence="1">Uncharacterized protein</fullName>
    </submittedName>
</protein>
<keyword evidence="2" id="KW-1185">Reference proteome</keyword>
<evidence type="ECO:0000313" key="2">
    <source>
        <dbReference type="Proteomes" id="UP001057998"/>
    </source>
</evidence>
<gene>
    <name evidence="1" type="ORF">NNL38_02760</name>
</gene>
<proteinExistence type="predicted"/>